<keyword evidence="2" id="KW-1185">Reference proteome</keyword>
<name>A0A1R3V0E4_9HYPH</name>
<dbReference type="EMBL" id="FTPD01000003">
    <property type="protein sequence ID" value="SIT53352.1"/>
    <property type="molecule type" value="Genomic_DNA"/>
</dbReference>
<organism evidence="1 2">
    <name type="scientific">Mesorhizobium prunaredense</name>
    <dbReference type="NCBI Taxonomy" id="1631249"/>
    <lineage>
        <taxon>Bacteria</taxon>
        <taxon>Pseudomonadati</taxon>
        <taxon>Pseudomonadota</taxon>
        <taxon>Alphaproteobacteria</taxon>
        <taxon>Hyphomicrobiales</taxon>
        <taxon>Phyllobacteriaceae</taxon>
        <taxon>Mesorhizobium</taxon>
    </lineage>
</organism>
<proteinExistence type="predicted"/>
<evidence type="ECO:0000313" key="2">
    <source>
        <dbReference type="Proteomes" id="UP000188388"/>
    </source>
</evidence>
<dbReference type="AlphaFoldDB" id="A0A1R3V0E4"/>
<evidence type="ECO:0000313" key="1">
    <source>
        <dbReference type="EMBL" id="SIT53352.1"/>
    </source>
</evidence>
<reference evidence="2" key="1">
    <citation type="submission" date="2017-01" db="EMBL/GenBank/DDBJ databases">
        <authorList>
            <person name="Brunel B."/>
        </authorList>
    </citation>
    <scope>NUCLEOTIDE SEQUENCE [LARGE SCALE GENOMIC DNA]</scope>
</reference>
<sequence>MDSNRALGNEGLSLLLQNMQAKSDLYPSDSGGPALTATPLARSRRLVSVYRSISSAVRSNVRVMRSFVFH</sequence>
<accession>A0A1R3V0E4</accession>
<gene>
    <name evidence="1" type="ORF">BQ8794_110158</name>
</gene>
<protein>
    <submittedName>
        <fullName evidence="1">Uncharacterized protein</fullName>
    </submittedName>
</protein>
<dbReference type="STRING" id="1631249.BQ8794_110158"/>
<dbReference type="Proteomes" id="UP000188388">
    <property type="component" value="Unassembled WGS sequence"/>
</dbReference>